<gene>
    <name evidence="2" type="primary">Dwil\GK15666</name>
    <name evidence="2" type="ORF">Dwil_GK15666</name>
</gene>
<dbReference type="AlphaFoldDB" id="B4MRZ1"/>
<evidence type="ECO:0000313" key="2">
    <source>
        <dbReference type="EMBL" id="EDW74880.1"/>
    </source>
</evidence>
<keyword evidence="3" id="KW-1185">Reference proteome</keyword>
<reference evidence="2 3" key="1">
    <citation type="journal article" date="2007" name="Nature">
        <title>Evolution of genes and genomes on the Drosophila phylogeny.</title>
        <authorList>
            <consortium name="Drosophila 12 Genomes Consortium"/>
            <person name="Clark A.G."/>
            <person name="Eisen M.B."/>
            <person name="Smith D.R."/>
            <person name="Bergman C.M."/>
            <person name="Oliver B."/>
            <person name="Markow T.A."/>
            <person name="Kaufman T.C."/>
            <person name="Kellis M."/>
            <person name="Gelbart W."/>
            <person name="Iyer V.N."/>
            <person name="Pollard D.A."/>
            <person name="Sackton T.B."/>
            <person name="Larracuente A.M."/>
            <person name="Singh N.D."/>
            <person name="Abad J.P."/>
            <person name="Abt D.N."/>
            <person name="Adryan B."/>
            <person name="Aguade M."/>
            <person name="Akashi H."/>
            <person name="Anderson W.W."/>
            <person name="Aquadro C.F."/>
            <person name="Ardell D.H."/>
            <person name="Arguello R."/>
            <person name="Artieri C.G."/>
            <person name="Barbash D.A."/>
            <person name="Barker D."/>
            <person name="Barsanti P."/>
            <person name="Batterham P."/>
            <person name="Batzoglou S."/>
            <person name="Begun D."/>
            <person name="Bhutkar A."/>
            <person name="Blanco E."/>
            <person name="Bosak S.A."/>
            <person name="Bradley R.K."/>
            <person name="Brand A.D."/>
            <person name="Brent M.R."/>
            <person name="Brooks A.N."/>
            <person name="Brown R.H."/>
            <person name="Butlin R.K."/>
            <person name="Caggese C."/>
            <person name="Calvi B.R."/>
            <person name="Bernardo de Carvalho A."/>
            <person name="Caspi A."/>
            <person name="Castrezana S."/>
            <person name="Celniker S.E."/>
            <person name="Chang J.L."/>
            <person name="Chapple C."/>
            <person name="Chatterji S."/>
            <person name="Chinwalla A."/>
            <person name="Civetta A."/>
            <person name="Clifton S.W."/>
            <person name="Comeron J.M."/>
            <person name="Costello J.C."/>
            <person name="Coyne J.A."/>
            <person name="Daub J."/>
            <person name="David R.G."/>
            <person name="Delcher A.L."/>
            <person name="Delehaunty K."/>
            <person name="Do C.B."/>
            <person name="Ebling H."/>
            <person name="Edwards K."/>
            <person name="Eickbush T."/>
            <person name="Evans J.D."/>
            <person name="Filipski A."/>
            <person name="Findeiss S."/>
            <person name="Freyhult E."/>
            <person name="Fulton L."/>
            <person name="Fulton R."/>
            <person name="Garcia A.C."/>
            <person name="Gardiner A."/>
            <person name="Garfield D.A."/>
            <person name="Garvin B.E."/>
            <person name="Gibson G."/>
            <person name="Gilbert D."/>
            <person name="Gnerre S."/>
            <person name="Godfrey J."/>
            <person name="Good R."/>
            <person name="Gotea V."/>
            <person name="Gravely B."/>
            <person name="Greenberg A.J."/>
            <person name="Griffiths-Jones S."/>
            <person name="Gross S."/>
            <person name="Guigo R."/>
            <person name="Gustafson E.A."/>
            <person name="Haerty W."/>
            <person name="Hahn M.W."/>
            <person name="Halligan D.L."/>
            <person name="Halpern A.L."/>
            <person name="Halter G.M."/>
            <person name="Han M.V."/>
            <person name="Heger A."/>
            <person name="Hillier L."/>
            <person name="Hinrichs A.S."/>
            <person name="Holmes I."/>
            <person name="Hoskins R.A."/>
            <person name="Hubisz M.J."/>
            <person name="Hultmark D."/>
            <person name="Huntley M.A."/>
            <person name="Jaffe D.B."/>
            <person name="Jagadeeshan S."/>
            <person name="Jeck W.R."/>
            <person name="Johnson J."/>
            <person name="Jones C.D."/>
            <person name="Jordan W.C."/>
            <person name="Karpen G.H."/>
            <person name="Kataoka E."/>
            <person name="Keightley P.D."/>
            <person name="Kheradpour P."/>
            <person name="Kirkness E.F."/>
            <person name="Koerich L.B."/>
            <person name="Kristiansen K."/>
            <person name="Kudrna D."/>
            <person name="Kulathinal R.J."/>
            <person name="Kumar S."/>
            <person name="Kwok R."/>
            <person name="Lander E."/>
            <person name="Langley C.H."/>
            <person name="Lapoint R."/>
            <person name="Lazzaro B.P."/>
            <person name="Lee S.J."/>
            <person name="Levesque L."/>
            <person name="Li R."/>
            <person name="Lin C.F."/>
            <person name="Lin M.F."/>
            <person name="Lindblad-Toh K."/>
            <person name="Llopart A."/>
            <person name="Long M."/>
            <person name="Low L."/>
            <person name="Lozovsky E."/>
            <person name="Lu J."/>
            <person name="Luo M."/>
            <person name="Machado C.A."/>
            <person name="Makalowski W."/>
            <person name="Marzo M."/>
            <person name="Matsuda M."/>
            <person name="Matzkin L."/>
            <person name="McAllister B."/>
            <person name="McBride C.S."/>
            <person name="McKernan B."/>
            <person name="McKernan K."/>
            <person name="Mendez-Lago M."/>
            <person name="Minx P."/>
            <person name="Mollenhauer M.U."/>
            <person name="Montooth K."/>
            <person name="Mount S.M."/>
            <person name="Mu X."/>
            <person name="Myers E."/>
            <person name="Negre B."/>
            <person name="Newfeld S."/>
            <person name="Nielsen R."/>
            <person name="Noor M.A."/>
            <person name="O'Grady P."/>
            <person name="Pachter L."/>
            <person name="Papaceit M."/>
            <person name="Parisi M.J."/>
            <person name="Parisi M."/>
            <person name="Parts L."/>
            <person name="Pedersen J.S."/>
            <person name="Pesole G."/>
            <person name="Phillippy A.M."/>
            <person name="Ponting C.P."/>
            <person name="Pop M."/>
            <person name="Porcelli D."/>
            <person name="Powell J.R."/>
            <person name="Prohaska S."/>
            <person name="Pruitt K."/>
            <person name="Puig M."/>
            <person name="Quesneville H."/>
            <person name="Ram K.R."/>
            <person name="Rand D."/>
            <person name="Rasmussen M.D."/>
            <person name="Reed L.K."/>
            <person name="Reenan R."/>
            <person name="Reily A."/>
            <person name="Remington K.A."/>
            <person name="Rieger T.T."/>
            <person name="Ritchie M.G."/>
            <person name="Robin C."/>
            <person name="Rogers Y.H."/>
            <person name="Rohde C."/>
            <person name="Rozas J."/>
            <person name="Rubenfield M.J."/>
            <person name="Ruiz A."/>
            <person name="Russo S."/>
            <person name="Salzberg S.L."/>
            <person name="Sanchez-Gracia A."/>
            <person name="Saranga D.J."/>
            <person name="Sato H."/>
            <person name="Schaeffer S.W."/>
            <person name="Schatz M.C."/>
            <person name="Schlenke T."/>
            <person name="Schwartz R."/>
            <person name="Segarra C."/>
            <person name="Singh R.S."/>
            <person name="Sirot L."/>
            <person name="Sirota M."/>
            <person name="Sisneros N.B."/>
            <person name="Smith C.D."/>
            <person name="Smith T.F."/>
            <person name="Spieth J."/>
            <person name="Stage D.E."/>
            <person name="Stark A."/>
            <person name="Stephan W."/>
            <person name="Strausberg R.L."/>
            <person name="Strempel S."/>
            <person name="Sturgill D."/>
            <person name="Sutton G."/>
            <person name="Sutton G.G."/>
            <person name="Tao W."/>
            <person name="Teichmann S."/>
            <person name="Tobari Y.N."/>
            <person name="Tomimura Y."/>
            <person name="Tsolas J.M."/>
            <person name="Valente V.L."/>
            <person name="Venter E."/>
            <person name="Venter J.C."/>
            <person name="Vicario S."/>
            <person name="Vieira F.G."/>
            <person name="Vilella A.J."/>
            <person name="Villasante A."/>
            <person name="Walenz B."/>
            <person name="Wang J."/>
            <person name="Wasserman M."/>
            <person name="Watts T."/>
            <person name="Wilson D."/>
            <person name="Wilson R.K."/>
            <person name="Wing R.A."/>
            <person name="Wolfner M.F."/>
            <person name="Wong A."/>
            <person name="Wong G.K."/>
            <person name="Wu C.I."/>
            <person name="Wu G."/>
            <person name="Yamamoto D."/>
            <person name="Yang H.P."/>
            <person name="Yang S.P."/>
            <person name="Yorke J.A."/>
            <person name="Yoshida K."/>
            <person name="Zdobnov E."/>
            <person name="Zhang P."/>
            <person name="Zhang Y."/>
            <person name="Zimin A.V."/>
            <person name="Baldwin J."/>
            <person name="Abdouelleil A."/>
            <person name="Abdulkadir J."/>
            <person name="Abebe A."/>
            <person name="Abera B."/>
            <person name="Abreu J."/>
            <person name="Acer S.C."/>
            <person name="Aftuck L."/>
            <person name="Alexander A."/>
            <person name="An P."/>
            <person name="Anderson E."/>
            <person name="Anderson S."/>
            <person name="Arachi H."/>
            <person name="Azer M."/>
            <person name="Bachantsang P."/>
            <person name="Barry A."/>
            <person name="Bayul T."/>
            <person name="Berlin A."/>
            <person name="Bessette D."/>
            <person name="Bloom T."/>
            <person name="Blye J."/>
            <person name="Boguslavskiy L."/>
            <person name="Bonnet C."/>
            <person name="Boukhgalter B."/>
            <person name="Bourzgui I."/>
            <person name="Brown A."/>
            <person name="Cahill P."/>
            <person name="Channer S."/>
            <person name="Cheshatsang Y."/>
            <person name="Chuda L."/>
            <person name="Citroen M."/>
            <person name="Collymore A."/>
            <person name="Cooke P."/>
            <person name="Costello M."/>
            <person name="D'Aco K."/>
            <person name="Daza R."/>
            <person name="De Haan G."/>
            <person name="DeGray S."/>
            <person name="DeMaso C."/>
            <person name="Dhargay N."/>
            <person name="Dooley K."/>
            <person name="Dooley E."/>
            <person name="Doricent M."/>
            <person name="Dorje P."/>
            <person name="Dorjee K."/>
            <person name="Dupes A."/>
            <person name="Elong R."/>
            <person name="Falk J."/>
            <person name="Farina A."/>
            <person name="Faro S."/>
            <person name="Ferguson D."/>
            <person name="Fisher S."/>
            <person name="Foley C.D."/>
            <person name="Franke A."/>
            <person name="Friedrich D."/>
            <person name="Gadbois L."/>
            <person name="Gearin G."/>
            <person name="Gearin C.R."/>
            <person name="Giannoukos G."/>
            <person name="Goode T."/>
            <person name="Graham J."/>
            <person name="Grandbois E."/>
            <person name="Grewal S."/>
            <person name="Gyaltsen K."/>
            <person name="Hafez N."/>
            <person name="Hagos B."/>
            <person name="Hall J."/>
            <person name="Henson C."/>
            <person name="Hollinger A."/>
            <person name="Honan T."/>
            <person name="Huard M.D."/>
            <person name="Hughes L."/>
            <person name="Hurhula B."/>
            <person name="Husby M.E."/>
            <person name="Kamat A."/>
            <person name="Kanga B."/>
            <person name="Kashin S."/>
            <person name="Khazanovich D."/>
            <person name="Kisner P."/>
            <person name="Lance K."/>
            <person name="Lara M."/>
            <person name="Lee W."/>
            <person name="Lennon N."/>
            <person name="Letendre F."/>
            <person name="LeVine R."/>
            <person name="Lipovsky A."/>
            <person name="Liu X."/>
            <person name="Liu J."/>
            <person name="Liu S."/>
            <person name="Lokyitsang T."/>
            <person name="Lokyitsang Y."/>
            <person name="Lubonja R."/>
            <person name="Lui A."/>
            <person name="MacDonald P."/>
            <person name="Magnisalis V."/>
            <person name="Maru K."/>
            <person name="Matthews C."/>
            <person name="McCusker W."/>
            <person name="McDonough S."/>
            <person name="Mehta T."/>
            <person name="Meldrim J."/>
            <person name="Meneus L."/>
            <person name="Mihai O."/>
            <person name="Mihalev A."/>
            <person name="Mihova T."/>
            <person name="Mittelman R."/>
            <person name="Mlenga V."/>
            <person name="Montmayeur A."/>
            <person name="Mulrain L."/>
            <person name="Navidi A."/>
            <person name="Naylor J."/>
            <person name="Negash T."/>
            <person name="Nguyen T."/>
            <person name="Nguyen N."/>
            <person name="Nicol R."/>
            <person name="Norbu C."/>
            <person name="Norbu N."/>
            <person name="Novod N."/>
            <person name="O'Neill B."/>
            <person name="Osman S."/>
            <person name="Markiewicz E."/>
            <person name="Oyono O.L."/>
            <person name="Patti C."/>
            <person name="Phunkhang P."/>
            <person name="Pierre F."/>
            <person name="Priest M."/>
            <person name="Raghuraman S."/>
            <person name="Rege F."/>
            <person name="Reyes R."/>
            <person name="Rise C."/>
            <person name="Rogov P."/>
            <person name="Ross K."/>
            <person name="Ryan E."/>
            <person name="Settipalli S."/>
            <person name="Shea T."/>
            <person name="Sherpa N."/>
            <person name="Shi L."/>
            <person name="Shih D."/>
            <person name="Sparrow T."/>
            <person name="Spaulding J."/>
            <person name="Stalker J."/>
            <person name="Stange-Thomann N."/>
            <person name="Stavropoulos S."/>
            <person name="Stone C."/>
            <person name="Strader C."/>
            <person name="Tesfaye S."/>
            <person name="Thomson T."/>
            <person name="Thoulutsang Y."/>
            <person name="Thoulutsang D."/>
            <person name="Topham K."/>
            <person name="Topping I."/>
            <person name="Tsamla T."/>
            <person name="Vassiliev H."/>
            <person name="Vo A."/>
            <person name="Wangchuk T."/>
            <person name="Wangdi T."/>
            <person name="Weiand M."/>
            <person name="Wilkinson J."/>
            <person name="Wilson A."/>
            <person name="Yadav S."/>
            <person name="Young G."/>
            <person name="Yu Q."/>
            <person name="Zembek L."/>
            <person name="Zhong D."/>
            <person name="Zimmer A."/>
            <person name="Zwirko Z."/>
            <person name="Jaffe D.B."/>
            <person name="Alvarez P."/>
            <person name="Brockman W."/>
            <person name="Butler J."/>
            <person name="Chin C."/>
            <person name="Gnerre S."/>
            <person name="Grabherr M."/>
            <person name="Kleber M."/>
            <person name="Mauceli E."/>
            <person name="MacCallum I."/>
        </authorList>
    </citation>
    <scope>NUCLEOTIDE SEQUENCE [LARGE SCALE GENOMIC DNA]</scope>
    <source>
        <strain evidence="3">Tucson 14030-0811.24</strain>
    </source>
</reference>
<sequence>MLALMYYKLLVILAFACFASAVLVLKRVEPWDENSMQPYLTNFPGRLEKYSYDEDADEDEDELSETAMKILTG</sequence>
<protein>
    <submittedName>
        <fullName evidence="2">Uncharacterized protein</fullName>
    </submittedName>
</protein>
<keyword evidence="1" id="KW-0732">Signal</keyword>
<feature type="signal peptide" evidence="1">
    <location>
        <begin position="1"/>
        <end position="21"/>
    </location>
</feature>
<accession>B4MRZ1</accession>
<proteinExistence type="predicted"/>
<name>B4MRZ1_DROWI</name>
<dbReference type="HOGENOM" id="CLU_2707475_0_0_1"/>
<dbReference type="EMBL" id="CH963850">
    <property type="protein sequence ID" value="EDW74880.1"/>
    <property type="molecule type" value="Genomic_DNA"/>
</dbReference>
<feature type="chain" id="PRO_5002818612" evidence="1">
    <location>
        <begin position="22"/>
        <end position="73"/>
    </location>
</feature>
<organism evidence="2 3">
    <name type="scientific">Drosophila willistoni</name>
    <name type="common">Fruit fly</name>
    <dbReference type="NCBI Taxonomy" id="7260"/>
    <lineage>
        <taxon>Eukaryota</taxon>
        <taxon>Metazoa</taxon>
        <taxon>Ecdysozoa</taxon>
        <taxon>Arthropoda</taxon>
        <taxon>Hexapoda</taxon>
        <taxon>Insecta</taxon>
        <taxon>Pterygota</taxon>
        <taxon>Neoptera</taxon>
        <taxon>Endopterygota</taxon>
        <taxon>Diptera</taxon>
        <taxon>Brachycera</taxon>
        <taxon>Muscomorpha</taxon>
        <taxon>Ephydroidea</taxon>
        <taxon>Drosophilidae</taxon>
        <taxon>Drosophila</taxon>
        <taxon>Sophophora</taxon>
    </lineage>
</organism>
<evidence type="ECO:0000313" key="3">
    <source>
        <dbReference type="Proteomes" id="UP000007798"/>
    </source>
</evidence>
<evidence type="ECO:0000256" key="1">
    <source>
        <dbReference type="SAM" id="SignalP"/>
    </source>
</evidence>
<dbReference type="Proteomes" id="UP000007798">
    <property type="component" value="Unassembled WGS sequence"/>
</dbReference>
<dbReference type="InParanoid" id="B4MRZ1"/>